<feature type="transmembrane region" description="Helical" evidence="14">
    <location>
        <begin position="622"/>
        <end position="643"/>
    </location>
</feature>
<evidence type="ECO:0000313" key="20">
    <source>
        <dbReference type="Proteomes" id="UP000538955"/>
    </source>
</evidence>
<evidence type="ECO:0000256" key="13">
    <source>
        <dbReference type="SAM" id="MobiDB-lite"/>
    </source>
</evidence>
<dbReference type="SUPFAM" id="SSF55804">
    <property type="entry name" value="Phoshotransferase/anion transport protein"/>
    <property type="match status" value="1"/>
</dbReference>
<dbReference type="InterPro" id="IPR003501">
    <property type="entry name" value="PTS_EIIB_2/3"/>
</dbReference>
<dbReference type="Proteomes" id="UP000550736">
    <property type="component" value="Unassembled WGS sequence"/>
</dbReference>
<evidence type="ECO:0000256" key="5">
    <source>
        <dbReference type="ARBA" id="ARBA00022475"/>
    </source>
</evidence>
<dbReference type="Gene3D" id="3.40.50.2300">
    <property type="match status" value="1"/>
</dbReference>
<dbReference type="EMBL" id="JABBMI010000057">
    <property type="protein sequence ID" value="NMK54135.1"/>
    <property type="molecule type" value="Genomic_DNA"/>
</dbReference>
<dbReference type="CDD" id="cd00211">
    <property type="entry name" value="PTS_IIA_fru"/>
    <property type="match status" value="1"/>
</dbReference>
<evidence type="ECO:0000256" key="11">
    <source>
        <dbReference type="ARBA" id="ARBA00022989"/>
    </source>
</evidence>
<dbReference type="PANTHER" id="PTHR30505:SF28">
    <property type="entry name" value="PTS SYSTEM 2-O-ALPHA-MANNOSYL-D-GLYCERATE-SPECIFIC EIIABC COMPONENT"/>
    <property type="match status" value="1"/>
</dbReference>
<dbReference type="CDD" id="cd05569">
    <property type="entry name" value="PTS_IIB_fructose"/>
    <property type="match status" value="1"/>
</dbReference>
<evidence type="ECO:0000256" key="3">
    <source>
        <dbReference type="ARBA" id="ARBA00011798"/>
    </source>
</evidence>
<evidence type="ECO:0000256" key="6">
    <source>
        <dbReference type="ARBA" id="ARBA00022553"/>
    </source>
</evidence>
<evidence type="ECO:0000256" key="8">
    <source>
        <dbReference type="ARBA" id="ARBA00022679"/>
    </source>
</evidence>
<accession>A0A7X9ZH90</accession>
<organism evidence="19 21">
    <name type="scientific">Staphylococcus capitis</name>
    <dbReference type="NCBI Taxonomy" id="29388"/>
    <lineage>
        <taxon>Bacteria</taxon>
        <taxon>Bacillati</taxon>
        <taxon>Bacillota</taxon>
        <taxon>Bacilli</taxon>
        <taxon>Bacillales</taxon>
        <taxon>Staphylococcaceae</taxon>
        <taxon>Staphylococcus</taxon>
    </lineage>
</organism>
<keyword evidence="4" id="KW-0813">Transport</keyword>
<dbReference type="Pfam" id="PF02302">
    <property type="entry name" value="PTS_IIB"/>
    <property type="match status" value="1"/>
</dbReference>
<name>A0A7X9ZH90_STACP</name>
<keyword evidence="11 14" id="KW-1133">Transmembrane helix</keyword>
<evidence type="ECO:0000256" key="1">
    <source>
        <dbReference type="ARBA" id="ARBA00004429"/>
    </source>
</evidence>
<evidence type="ECO:0000256" key="12">
    <source>
        <dbReference type="ARBA" id="ARBA00023136"/>
    </source>
</evidence>
<keyword evidence="20" id="KW-1185">Reference proteome</keyword>
<feature type="region of interest" description="Disordered" evidence="13">
    <location>
        <begin position="150"/>
        <end position="183"/>
    </location>
</feature>
<dbReference type="Proteomes" id="UP000538955">
    <property type="component" value="Unassembled WGS sequence"/>
</dbReference>
<evidence type="ECO:0000259" key="15">
    <source>
        <dbReference type="PROSITE" id="PS51094"/>
    </source>
</evidence>
<keyword evidence="12 14" id="KW-0472">Membrane</keyword>
<keyword evidence="7" id="KW-0762">Sugar transport</keyword>
<keyword evidence="9" id="KW-0598">Phosphotransferase system</keyword>
<feature type="domain" description="PTS EIIB type-2" evidence="16">
    <location>
        <begin position="189"/>
        <end position="284"/>
    </location>
</feature>
<evidence type="ECO:0000256" key="2">
    <source>
        <dbReference type="ARBA" id="ARBA00004496"/>
    </source>
</evidence>
<dbReference type="FunFam" id="3.40.50.2300:FF:000014">
    <property type="entry name" value="PTS system fructose-like transporter subunit IIB"/>
    <property type="match status" value="1"/>
</dbReference>
<dbReference type="PANTHER" id="PTHR30505">
    <property type="entry name" value="FRUCTOSE-LIKE PERMEASE"/>
    <property type="match status" value="1"/>
</dbReference>
<dbReference type="RefSeq" id="WP_030059111.1">
    <property type="nucleotide sequence ID" value="NZ_AP014956.1"/>
</dbReference>
<reference evidence="20 21" key="1">
    <citation type="submission" date="2020-04" db="EMBL/GenBank/DDBJ databases">
        <title>The Epidemiology and Molecular Characteristics of Linezolid-Resistant Staphylococcus capitis in Huashan Hospital, Shanghai.</title>
        <authorList>
            <person name="Ding L."/>
            <person name="Li P."/>
            <person name="Yang Y."/>
            <person name="Lin D."/>
            <person name="Xu X."/>
        </authorList>
    </citation>
    <scope>NUCLEOTIDE SEQUENCE [LARGE SCALE GENOMIC DNA]</scope>
    <source>
        <strain evidence="19 21">12-86</strain>
        <strain evidence="18 20">17-84</strain>
    </source>
</reference>
<comment type="caution">
    <text evidence="19">The sequence shown here is derived from an EMBL/GenBank/DDBJ whole genome shotgun (WGS) entry which is preliminary data.</text>
</comment>
<feature type="domain" description="PTS EIIC type-2" evidence="17">
    <location>
        <begin position="314"/>
        <end position="646"/>
    </location>
</feature>
<feature type="domain" description="PTS EIIA type-2" evidence="15">
    <location>
        <begin position="5"/>
        <end position="149"/>
    </location>
</feature>
<feature type="transmembrane region" description="Helical" evidence="14">
    <location>
        <begin position="523"/>
        <end position="544"/>
    </location>
</feature>
<dbReference type="PROSITE" id="PS51094">
    <property type="entry name" value="PTS_EIIA_TYPE_2"/>
    <property type="match status" value="1"/>
</dbReference>
<dbReference type="InterPro" id="IPR036095">
    <property type="entry name" value="PTS_EIIB-like_sf"/>
</dbReference>
<evidence type="ECO:0000256" key="7">
    <source>
        <dbReference type="ARBA" id="ARBA00022597"/>
    </source>
</evidence>
<feature type="transmembrane region" description="Helical" evidence="14">
    <location>
        <begin position="556"/>
        <end position="576"/>
    </location>
</feature>
<dbReference type="PROSITE" id="PS51104">
    <property type="entry name" value="PTS_EIIC_TYPE_2"/>
    <property type="match status" value="1"/>
</dbReference>
<dbReference type="FunFam" id="3.40.930.10:FF:000009">
    <property type="entry name" value="PTS system, fructose specific IIABC component"/>
    <property type="match status" value="1"/>
</dbReference>
<dbReference type="Pfam" id="PF00359">
    <property type="entry name" value="PTS_EIIA_2"/>
    <property type="match status" value="1"/>
</dbReference>
<dbReference type="SUPFAM" id="SSF52794">
    <property type="entry name" value="PTS system IIB component-like"/>
    <property type="match status" value="1"/>
</dbReference>
<feature type="transmembrane region" description="Helical" evidence="14">
    <location>
        <begin position="325"/>
        <end position="344"/>
    </location>
</feature>
<evidence type="ECO:0000256" key="9">
    <source>
        <dbReference type="ARBA" id="ARBA00022683"/>
    </source>
</evidence>
<dbReference type="InterPro" id="IPR013011">
    <property type="entry name" value="PTS_EIIB_2"/>
</dbReference>
<feature type="transmembrane region" description="Helical" evidence="14">
    <location>
        <begin position="442"/>
        <end position="462"/>
    </location>
</feature>
<dbReference type="GO" id="GO:0090563">
    <property type="term" value="F:protein-phosphocysteine-sugar phosphotransferase activity"/>
    <property type="evidence" value="ECO:0007669"/>
    <property type="project" value="TreeGrafter"/>
</dbReference>
<dbReference type="InterPro" id="IPR003352">
    <property type="entry name" value="PTS_EIIC"/>
</dbReference>
<feature type="transmembrane region" description="Helical" evidence="14">
    <location>
        <begin position="483"/>
        <end position="503"/>
    </location>
</feature>
<dbReference type="InterPro" id="IPR016152">
    <property type="entry name" value="PTrfase/Anion_transptr"/>
</dbReference>
<dbReference type="InterPro" id="IPR050864">
    <property type="entry name" value="Bacterial_PTS_Sugar_Transport"/>
</dbReference>
<feature type="transmembrane region" description="Helical" evidence="14">
    <location>
        <begin position="393"/>
        <end position="422"/>
    </location>
</feature>
<dbReference type="AlphaFoldDB" id="A0A7X9ZH90"/>
<dbReference type="GO" id="GO:0005737">
    <property type="term" value="C:cytoplasm"/>
    <property type="evidence" value="ECO:0007669"/>
    <property type="project" value="UniProtKB-SubCell"/>
</dbReference>
<dbReference type="GO" id="GO:0005886">
    <property type="term" value="C:plasma membrane"/>
    <property type="evidence" value="ECO:0007669"/>
    <property type="project" value="UniProtKB-SubCell"/>
</dbReference>
<dbReference type="InterPro" id="IPR003353">
    <property type="entry name" value="PTS_IIB_fruc"/>
</dbReference>
<evidence type="ECO:0000256" key="14">
    <source>
        <dbReference type="SAM" id="Phobius"/>
    </source>
</evidence>
<protein>
    <submittedName>
        <fullName evidence="19">PTS transporter subunit EIIA</fullName>
    </submittedName>
</protein>
<dbReference type="Pfam" id="PF02378">
    <property type="entry name" value="PTS_EIIC"/>
    <property type="match status" value="1"/>
</dbReference>
<evidence type="ECO:0000256" key="10">
    <source>
        <dbReference type="ARBA" id="ARBA00022692"/>
    </source>
</evidence>
<keyword evidence="5" id="KW-1003">Cell membrane</keyword>
<keyword evidence="10 14" id="KW-0812">Transmembrane</keyword>
<dbReference type="GO" id="GO:0009401">
    <property type="term" value="P:phosphoenolpyruvate-dependent sugar phosphotransferase system"/>
    <property type="evidence" value="ECO:0007669"/>
    <property type="project" value="UniProtKB-KW"/>
</dbReference>
<dbReference type="NCBIfam" id="TIGR01427">
    <property type="entry name" value="PTS_IIC_fructo"/>
    <property type="match status" value="1"/>
</dbReference>
<feature type="transmembrane region" description="Helical" evidence="14">
    <location>
        <begin position="364"/>
        <end position="381"/>
    </location>
</feature>
<dbReference type="GO" id="GO:0005351">
    <property type="term" value="F:carbohydrate:proton symporter activity"/>
    <property type="evidence" value="ECO:0007669"/>
    <property type="project" value="InterPro"/>
</dbReference>
<dbReference type="Gene3D" id="3.40.930.10">
    <property type="entry name" value="Mannitol-specific EII, Chain A"/>
    <property type="match status" value="1"/>
</dbReference>
<dbReference type="EMBL" id="JABBLX010000008">
    <property type="protein sequence ID" value="NMK97308.1"/>
    <property type="molecule type" value="Genomic_DNA"/>
</dbReference>
<dbReference type="InterPro" id="IPR006327">
    <property type="entry name" value="PTS_IIC_fruc"/>
</dbReference>
<comment type="subcellular location">
    <subcellularLocation>
        <location evidence="1">Cell inner membrane</location>
        <topology evidence="1">Multi-pass membrane protein</topology>
    </subcellularLocation>
    <subcellularLocation>
        <location evidence="2">Cytoplasm</location>
    </subcellularLocation>
</comment>
<dbReference type="NCBIfam" id="TIGR00848">
    <property type="entry name" value="fruA"/>
    <property type="match status" value="1"/>
</dbReference>
<dbReference type="NCBIfam" id="TIGR00829">
    <property type="entry name" value="FRU"/>
    <property type="match status" value="1"/>
</dbReference>
<keyword evidence="6" id="KW-0597">Phosphoprotein</keyword>
<gene>
    <name evidence="19" type="ORF">HHM13_04225</name>
    <name evidence="18" type="ORF">HHM24_05120</name>
</gene>
<dbReference type="GO" id="GO:0022877">
    <property type="term" value="F:protein-N(PI)-phosphohistidine-fructose phosphotransferase system transporter activity"/>
    <property type="evidence" value="ECO:0007669"/>
    <property type="project" value="InterPro"/>
</dbReference>
<evidence type="ECO:0000313" key="19">
    <source>
        <dbReference type="EMBL" id="NMK97308.1"/>
    </source>
</evidence>
<keyword evidence="8" id="KW-0808">Transferase</keyword>
<proteinExistence type="predicted"/>
<dbReference type="InterPro" id="IPR004715">
    <property type="entry name" value="PTS_IIA_fruc"/>
</dbReference>
<feature type="compositionally biased region" description="Acidic residues" evidence="13">
    <location>
        <begin position="150"/>
        <end position="163"/>
    </location>
</feature>
<evidence type="ECO:0000313" key="18">
    <source>
        <dbReference type="EMBL" id="NMK54135.1"/>
    </source>
</evidence>
<dbReference type="PROSITE" id="PS51099">
    <property type="entry name" value="PTS_EIIB_TYPE_2"/>
    <property type="match status" value="1"/>
</dbReference>
<dbReference type="InterPro" id="IPR002178">
    <property type="entry name" value="PTS_EIIA_type-2_dom"/>
</dbReference>
<evidence type="ECO:0000313" key="21">
    <source>
        <dbReference type="Proteomes" id="UP000550736"/>
    </source>
</evidence>
<sequence>MRITELLTKDTIAMDLSVSDKNGVIDELVNQLDKAGKLSDVASFKEAIHNRESQSTTGIGEGIAIPHAKVAAVKSPAIAFGKSKEGVDYQSLDMQPAHLFFMIAAPEGGAQTHLDALAKLSGILMDENVREKLINAESPEKVLQIIDEADDEATKEEEAEAQENEANASGAVASTSASEHANDSNEPYVLAVTACPTGIAHTYMARDALKKQAEKMNVKIKVETNGSSGVKNHLTEQDIERATGIIVAADVHVETDRFNGKNVVEVPVADGIKRPEELINTALDTSRKPFVARGDSAKENDDKNEEKLSPGKAFYKHLMNGVSNMLPLVIAGGILMAIVFLFGPNSFNPKSSEHNAFAEQLWNIGKNSAFALIIPVLAGFISRSISDKPGFAAGLVGGMLAISGGSGFIGGIIAGFLAGYLTQGIKYITRKLPQAVEGLKPTLIYPVLSVTITGLLMVYVFNPPASWLNHLLLNGLNSLSGSNIMLLGLVVGAMMAIDMGGPFNKAAYVFATAALTEGNAAPITAAMIGGMIPPLAIATTMLVFRKKFTKEQRGSIVPNYVMGLSFITEGAIPFAAADPLRVIPSMMVGSGVAGAIALGLGSRINAPHGGIIVILATDFSHVLQTILALVVGTLVSALLYGFLKPKVTKNEIQASKAMDE</sequence>
<evidence type="ECO:0000256" key="4">
    <source>
        <dbReference type="ARBA" id="ARBA00022448"/>
    </source>
</evidence>
<evidence type="ECO:0000259" key="17">
    <source>
        <dbReference type="PROSITE" id="PS51104"/>
    </source>
</evidence>
<comment type="subunit">
    <text evidence="3">Homodimer or homotrimer. Seems to be a monomer when not phosphorylated.</text>
</comment>
<evidence type="ECO:0000259" key="16">
    <source>
        <dbReference type="PROSITE" id="PS51099"/>
    </source>
</evidence>
<dbReference type="PROSITE" id="PS00372">
    <property type="entry name" value="PTS_EIIA_TYPE_2_HIS"/>
    <property type="match status" value="1"/>
</dbReference>
<dbReference type="InterPro" id="IPR013014">
    <property type="entry name" value="PTS_EIIC_2"/>
</dbReference>